<dbReference type="WBParaSite" id="Csp11.Scaffold589.g5031.t1">
    <property type="protein sequence ID" value="Csp11.Scaffold589.g5031.t1"/>
    <property type="gene ID" value="Csp11.Scaffold589.g5031"/>
</dbReference>
<keyword evidence="1" id="KW-1185">Reference proteome</keyword>
<accession>A0A1I7TE34</accession>
<protein>
    <submittedName>
        <fullName evidence="2">Secreted protein</fullName>
    </submittedName>
</protein>
<evidence type="ECO:0000313" key="1">
    <source>
        <dbReference type="Proteomes" id="UP000095282"/>
    </source>
</evidence>
<name>A0A1I7TE34_9PELO</name>
<reference evidence="2" key="1">
    <citation type="submission" date="2016-11" db="UniProtKB">
        <authorList>
            <consortium name="WormBaseParasite"/>
        </authorList>
    </citation>
    <scope>IDENTIFICATION</scope>
</reference>
<organism evidence="1 2">
    <name type="scientific">Caenorhabditis tropicalis</name>
    <dbReference type="NCBI Taxonomy" id="1561998"/>
    <lineage>
        <taxon>Eukaryota</taxon>
        <taxon>Metazoa</taxon>
        <taxon>Ecdysozoa</taxon>
        <taxon>Nematoda</taxon>
        <taxon>Chromadorea</taxon>
        <taxon>Rhabditida</taxon>
        <taxon>Rhabditina</taxon>
        <taxon>Rhabditomorpha</taxon>
        <taxon>Rhabditoidea</taxon>
        <taxon>Rhabditidae</taxon>
        <taxon>Peloderinae</taxon>
        <taxon>Caenorhabditis</taxon>
    </lineage>
</organism>
<proteinExistence type="predicted"/>
<sequence length="85" mass="10012">MSRIKMIMTVYQSVASSSFLPIPLLTMNIVNRQYQLTLYFNDSPFRITPCPLPYSVPLYTISSLLYNVYYKRRHNVASFALCRRH</sequence>
<dbReference type="AlphaFoldDB" id="A0A1I7TE34"/>
<dbReference type="Proteomes" id="UP000095282">
    <property type="component" value="Unplaced"/>
</dbReference>
<evidence type="ECO:0000313" key="2">
    <source>
        <dbReference type="WBParaSite" id="Csp11.Scaffold589.g5031.t1"/>
    </source>
</evidence>